<dbReference type="Proteomes" id="UP000435187">
    <property type="component" value="Unassembled WGS sequence"/>
</dbReference>
<dbReference type="AlphaFoldDB" id="A0A6N7R3Q9"/>
<proteinExistence type="predicted"/>
<reference evidence="2 3" key="1">
    <citation type="submission" date="2019-10" db="EMBL/GenBank/DDBJ databases">
        <title>Gracilibacillus salitolerans sp. nov., a moderate halophile isolated from a saline soil in northwest China.</title>
        <authorList>
            <person name="Gan L."/>
        </authorList>
    </citation>
    <scope>NUCLEOTIDE SEQUENCE [LARGE SCALE GENOMIC DNA]</scope>
    <source>
        <strain evidence="2 3">TP2-8</strain>
    </source>
</reference>
<dbReference type="Pfam" id="PF13157">
    <property type="entry name" value="Enas"/>
    <property type="match status" value="1"/>
</dbReference>
<keyword evidence="3" id="KW-1185">Reference proteome</keyword>
<protein>
    <recommendedName>
        <fullName evidence="1">Endospore appendages core domain-containing protein</fullName>
    </recommendedName>
</protein>
<sequence>MGGPLTVYEGSSVAFTSINFTRIEVTVPPGAEGDIAIGQLCITPRYQIECDF</sequence>
<evidence type="ECO:0000313" key="3">
    <source>
        <dbReference type="Proteomes" id="UP000435187"/>
    </source>
</evidence>
<organism evidence="2 3">
    <name type="scientific">Gracilibacillus thailandensis</name>
    <dbReference type="NCBI Taxonomy" id="563735"/>
    <lineage>
        <taxon>Bacteria</taxon>
        <taxon>Bacillati</taxon>
        <taxon>Bacillota</taxon>
        <taxon>Bacilli</taxon>
        <taxon>Bacillales</taxon>
        <taxon>Bacillaceae</taxon>
        <taxon>Gracilibacillus</taxon>
    </lineage>
</organism>
<gene>
    <name evidence="2" type="ORF">GH885_16120</name>
</gene>
<accession>A0A6N7R3Q9</accession>
<evidence type="ECO:0000313" key="2">
    <source>
        <dbReference type="EMBL" id="MRI67846.1"/>
    </source>
</evidence>
<feature type="domain" description="Endospore appendages core" evidence="1">
    <location>
        <begin position="5"/>
        <end position="48"/>
    </location>
</feature>
<dbReference type="RefSeq" id="WP_153836383.1">
    <property type="nucleotide sequence ID" value="NZ_JBHUMW010000023.1"/>
</dbReference>
<comment type="caution">
    <text evidence="2">The sequence shown here is derived from an EMBL/GenBank/DDBJ whole genome shotgun (WGS) entry which is preliminary data.</text>
</comment>
<evidence type="ECO:0000259" key="1">
    <source>
        <dbReference type="Pfam" id="PF13157"/>
    </source>
</evidence>
<dbReference type="InterPro" id="IPR025055">
    <property type="entry name" value="Ena_core"/>
</dbReference>
<dbReference type="EMBL" id="WJEE01000042">
    <property type="protein sequence ID" value="MRI67846.1"/>
    <property type="molecule type" value="Genomic_DNA"/>
</dbReference>
<name>A0A6N7R3Q9_9BACI</name>